<comment type="caution">
    <text evidence="2">The sequence shown here is derived from an EMBL/GenBank/DDBJ whole genome shotgun (WGS) entry which is preliminary data.</text>
</comment>
<accession>A0A3M7RNT7</accession>
<feature type="transmembrane region" description="Helical" evidence="1">
    <location>
        <begin position="114"/>
        <end position="133"/>
    </location>
</feature>
<reference evidence="2 3" key="1">
    <citation type="journal article" date="2018" name="Sci. Rep.">
        <title>Genomic signatures of local adaptation to the degree of environmental predictability in rotifers.</title>
        <authorList>
            <person name="Franch-Gras L."/>
            <person name="Hahn C."/>
            <person name="Garcia-Roger E.M."/>
            <person name="Carmona M.J."/>
            <person name="Serra M."/>
            <person name="Gomez A."/>
        </authorList>
    </citation>
    <scope>NUCLEOTIDE SEQUENCE [LARGE SCALE GENOMIC DNA]</scope>
    <source>
        <strain evidence="2">HYR1</strain>
    </source>
</reference>
<name>A0A3M7RNT7_BRAPC</name>
<sequence length="169" mass="20256">MCTVNEYSFLFIGNENHKTLPLRKLIKKKLSSSVVIHHLSHNLTWLMYTTYFVAPFILKIIFIIQKININNSRSSSSGQSEEKAVILEELRKRESTYLIRYCSLRKKRGNKEEFVFNLYLNFTIPHLLLLHQFKIKTTFEILFKFNYFVNIVRVLKLKNFQHAKNYIEF</sequence>
<keyword evidence="3" id="KW-1185">Reference proteome</keyword>
<keyword evidence="1" id="KW-0472">Membrane</keyword>
<organism evidence="2 3">
    <name type="scientific">Brachionus plicatilis</name>
    <name type="common">Marine rotifer</name>
    <name type="synonym">Brachionus muelleri</name>
    <dbReference type="NCBI Taxonomy" id="10195"/>
    <lineage>
        <taxon>Eukaryota</taxon>
        <taxon>Metazoa</taxon>
        <taxon>Spiralia</taxon>
        <taxon>Gnathifera</taxon>
        <taxon>Rotifera</taxon>
        <taxon>Eurotatoria</taxon>
        <taxon>Monogononta</taxon>
        <taxon>Pseudotrocha</taxon>
        <taxon>Ploima</taxon>
        <taxon>Brachionidae</taxon>
        <taxon>Brachionus</taxon>
    </lineage>
</organism>
<dbReference type="AlphaFoldDB" id="A0A3M7RNT7"/>
<evidence type="ECO:0000256" key="1">
    <source>
        <dbReference type="SAM" id="Phobius"/>
    </source>
</evidence>
<dbReference type="Proteomes" id="UP000276133">
    <property type="component" value="Unassembled WGS sequence"/>
</dbReference>
<evidence type="ECO:0000313" key="2">
    <source>
        <dbReference type="EMBL" id="RNA25192.1"/>
    </source>
</evidence>
<proteinExistence type="predicted"/>
<keyword evidence="1" id="KW-0812">Transmembrane</keyword>
<keyword evidence="1" id="KW-1133">Transmembrane helix</keyword>
<dbReference type="EMBL" id="REGN01002964">
    <property type="protein sequence ID" value="RNA25192.1"/>
    <property type="molecule type" value="Genomic_DNA"/>
</dbReference>
<protein>
    <submittedName>
        <fullName evidence="2">Uncharacterized protein</fullName>
    </submittedName>
</protein>
<evidence type="ECO:0000313" key="3">
    <source>
        <dbReference type="Proteomes" id="UP000276133"/>
    </source>
</evidence>
<gene>
    <name evidence="2" type="ORF">BpHYR1_030899</name>
</gene>
<feature type="transmembrane region" description="Helical" evidence="1">
    <location>
        <begin position="45"/>
        <end position="64"/>
    </location>
</feature>